<evidence type="ECO:0000313" key="13">
    <source>
        <dbReference type="EMBL" id="RTE68486.1"/>
    </source>
</evidence>
<dbReference type="Proteomes" id="UP000287124">
    <property type="component" value="Unassembled WGS sequence"/>
</dbReference>
<dbReference type="AlphaFoldDB" id="A0A430KYD1"/>
<keyword evidence="5" id="KW-0238">DNA-binding</keyword>
<protein>
    <recommendedName>
        <fullName evidence="9">Transcriptional activator of proteases prtT</fullName>
    </recommendedName>
    <alternativeName>
        <fullName evidence="10">Zn(2)-C6 zinc finger-containing protein prtT</fullName>
    </alternativeName>
</protein>
<evidence type="ECO:0000256" key="4">
    <source>
        <dbReference type="ARBA" id="ARBA00023015"/>
    </source>
</evidence>
<organism evidence="13 14">
    <name type="scientific">Fusarium euwallaceae</name>
    <dbReference type="NCBI Taxonomy" id="1147111"/>
    <lineage>
        <taxon>Eukaryota</taxon>
        <taxon>Fungi</taxon>
        <taxon>Dikarya</taxon>
        <taxon>Ascomycota</taxon>
        <taxon>Pezizomycotina</taxon>
        <taxon>Sordariomycetes</taxon>
        <taxon>Hypocreomycetidae</taxon>
        <taxon>Hypocreales</taxon>
        <taxon>Nectriaceae</taxon>
        <taxon>Fusarium</taxon>
        <taxon>Fusarium solani species complex</taxon>
    </lineage>
</organism>
<comment type="similarity">
    <text evidence="8">Belongs to the prtT family.</text>
</comment>
<dbReference type="PANTHER" id="PTHR31845:SF34">
    <property type="entry name" value="TRANSCRIPTIONAL ACTIVATOR OF PROTEASES PRTT"/>
    <property type="match status" value="1"/>
</dbReference>
<feature type="compositionally biased region" description="Basic and acidic residues" evidence="11">
    <location>
        <begin position="123"/>
        <end position="150"/>
    </location>
</feature>
<comment type="subcellular location">
    <subcellularLocation>
        <location evidence="1">Nucleus</location>
    </subcellularLocation>
</comment>
<dbReference type="GO" id="GO:0000976">
    <property type="term" value="F:transcription cis-regulatory region binding"/>
    <property type="evidence" value="ECO:0007669"/>
    <property type="project" value="TreeGrafter"/>
</dbReference>
<comment type="caution">
    <text evidence="13">The sequence shown here is derived from an EMBL/GenBank/DDBJ whole genome shotgun (WGS) entry which is preliminary data.</text>
</comment>
<name>A0A430KYD1_9HYPO</name>
<keyword evidence="7" id="KW-0539">Nucleus</keyword>
<evidence type="ECO:0000313" key="14">
    <source>
        <dbReference type="Proteomes" id="UP000287124"/>
    </source>
</evidence>
<gene>
    <name evidence="13" type="ORF">BHE90_017138</name>
</gene>
<evidence type="ECO:0000256" key="5">
    <source>
        <dbReference type="ARBA" id="ARBA00023125"/>
    </source>
</evidence>
<sequence>MNPSFEEIRLDHISCFHQPSSACLSAATVMHGSIPTSSLPPVNDWSQDTTQGLDPPIRRRRRRILSCETCRRLKCRCVTQDGELSCVRCRNLRLRCSKAHSAHGDAVPVPALTSRRVWSRKADDVRDSVSATSERESAESEPDIEIHRPESPLNDAGSRIHVSRGHEVAYRIDNNVQSSPAEVIRRVGRQLNGGRRRTFERDDDLVNLGVLDENTANGLVQQCSARLQHTLSIKNACDLAASDMRVTSPFLHSVCCLLGLRWTRHMIDDDSILHREVYEIVRRMLGDLMLATPLPLGELSGILVMSLFASSPTRGPEYIDSWLLSGHCAQQGMLSLNFSDIATRITSNMATDSDYKAVHLWANICLVNLHWGALTGRPPTVPPGYLDQCKLLLNFEHATLRDCMLVAEVRLYTTLHDQFTRKEYLDPNGGSMGLRAWESEWEYLFTLPTSGTLKMSQSTAWLLLARRTMEARKEPMQADLPDTSPSPDDLDKAGTERTLCKVAIQVLQAFLALGDPAKYGLPEFYRSCLAYSLLVLTRYEDECGSLSRTQVLCILQDLKRFCERSPELSMALVFGLDRAVEKFKEKV</sequence>
<accession>A0A430KYD1</accession>
<evidence type="ECO:0000259" key="12">
    <source>
        <dbReference type="PROSITE" id="PS00463"/>
    </source>
</evidence>
<evidence type="ECO:0000256" key="11">
    <source>
        <dbReference type="SAM" id="MobiDB-lite"/>
    </source>
</evidence>
<keyword evidence="4" id="KW-0805">Transcription regulation</keyword>
<dbReference type="GO" id="GO:0005634">
    <property type="term" value="C:nucleus"/>
    <property type="evidence" value="ECO:0007669"/>
    <property type="project" value="UniProtKB-SubCell"/>
</dbReference>
<evidence type="ECO:0000256" key="9">
    <source>
        <dbReference type="ARBA" id="ARBA00041135"/>
    </source>
</evidence>
<evidence type="ECO:0000256" key="7">
    <source>
        <dbReference type="ARBA" id="ARBA00023242"/>
    </source>
</evidence>
<evidence type="ECO:0000256" key="10">
    <source>
        <dbReference type="ARBA" id="ARBA00042461"/>
    </source>
</evidence>
<evidence type="ECO:0000256" key="1">
    <source>
        <dbReference type="ARBA" id="ARBA00004123"/>
    </source>
</evidence>
<dbReference type="GO" id="GO:0008270">
    <property type="term" value="F:zinc ion binding"/>
    <property type="evidence" value="ECO:0007669"/>
    <property type="project" value="InterPro"/>
</dbReference>
<dbReference type="InterPro" id="IPR051089">
    <property type="entry name" value="prtT"/>
</dbReference>
<dbReference type="InterPro" id="IPR001138">
    <property type="entry name" value="Zn2Cys6_DnaBD"/>
</dbReference>
<keyword evidence="3" id="KW-0862">Zinc</keyword>
<dbReference type="PANTHER" id="PTHR31845">
    <property type="entry name" value="FINGER DOMAIN PROTEIN, PUTATIVE-RELATED"/>
    <property type="match status" value="1"/>
</dbReference>
<evidence type="ECO:0000256" key="6">
    <source>
        <dbReference type="ARBA" id="ARBA00023163"/>
    </source>
</evidence>
<reference evidence="13 14" key="1">
    <citation type="submission" date="2017-06" db="EMBL/GenBank/DDBJ databases">
        <title>Comparative genomic analysis of Ambrosia Fusariam Clade fungi.</title>
        <authorList>
            <person name="Stajich J.E."/>
            <person name="Carrillo J."/>
            <person name="Kijimoto T."/>
            <person name="Eskalen A."/>
            <person name="O'Donnell K."/>
            <person name="Kasson M."/>
        </authorList>
    </citation>
    <scope>NUCLEOTIDE SEQUENCE [LARGE SCALE GENOMIC DNA]</scope>
    <source>
        <strain evidence="13 14">UCR1854</strain>
    </source>
</reference>
<evidence type="ECO:0000256" key="8">
    <source>
        <dbReference type="ARBA" id="ARBA00038134"/>
    </source>
</evidence>
<evidence type="ECO:0000256" key="3">
    <source>
        <dbReference type="ARBA" id="ARBA00022833"/>
    </source>
</evidence>
<proteinExistence type="inferred from homology"/>
<feature type="domain" description="Zn(2)-C6 fungal-type" evidence="12">
    <location>
        <begin position="66"/>
        <end position="96"/>
    </location>
</feature>
<dbReference type="EMBL" id="MIKF01000825">
    <property type="protein sequence ID" value="RTE68486.1"/>
    <property type="molecule type" value="Genomic_DNA"/>
</dbReference>
<keyword evidence="6" id="KW-0804">Transcription</keyword>
<feature type="region of interest" description="Disordered" evidence="11">
    <location>
        <begin position="123"/>
        <end position="159"/>
    </location>
</feature>
<dbReference type="PROSITE" id="PS00463">
    <property type="entry name" value="ZN2_CY6_FUNGAL_1"/>
    <property type="match status" value="1"/>
</dbReference>
<keyword evidence="14" id="KW-1185">Reference proteome</keyword>
<evidence type="ECO:0000256" key="2">
    <source>
        <dbReference type="ARBA" id="ARBA00022723"/>
    </source>
</evidence>
<dbReference type="GO" id="GO:0000981">
    <property type="term" value="F:DNA-binding transcription factor activity, RNA polymerase II-specific"/>
    <property type="evidence" value="ECO:0007669"/>
    <property type="project" value="InterPro"/>
</dbReference>
<keyword evidence="2" id="KW-0479">Metal-binding</keyword>